<feature type="transmembrane region" description="Helical" evidence="1">
    <location>
        <begin position="50"/>
        <end position="69"/>
    </location>
</feature>
<keyword evidence="1" id="KW-1133">Transmembrane helix</keyword>
<evidence type="ECO:0000313" key="2">
    <source>
        <dbReference type="EMBL" id="BBO99373.1"/>
    </source>
</evidence>
<name>A0A809RES9_9PROT</name>
<dbReference type="AlphaFoldDB" id="A0A809RES9"/>
<dbReference type="Proteomes" id="UP000463939">
    <property type="component" value="Chromosome"/>
</dbReference>
<keyword evidence="1" id="KW-0472">Membrane</keyword>
<evidence type="ECO:0000256" key="1">
    <source>
        <dbReference type="SAM" id="Phobius"/>
    </source>
</evidence>
<keyword evidence="3" id="KW-1185">Reference proteome</keyword>
<evidence type="ECO:0000313" key="3">
    <source>
        <dbReference type="Proteomes" id="UP000463939"/>
    </source>
</evidence>
<gene>
    <name evidence="2" type="ORF">SFSGTM_00820</name>
</gene>
<dbReference type="KEGG" id="sniv:SFSGTM_00820"/>
<proteinExistence type="predicted"/>
<feature type="transmembrane region" description="Helical" evidence="1">
    <location>
        <begin position="81"/>
        <end position="99"/>
    </location>
</feature>
<organism evidence="2 3">
    <name type="scientific">Sulfuriferula nivalis</name>
    <dbReference type="NCBI Taxonomy" id="2675298"/>
    <lineage>
        <taxon>Bacteria</taxon>
        <taxon>Pseudomonadati</taxon>
        <taxon>Pseudomonadota</taxon>
        <taxon>Betaproteobacteria</taxon>
        <taxon>Nitrosomonadales</taxon>
        <taxon>Sulfuricellaceae</taxon>
        <taxon>Sulfuriferula</taxon>
    </lineage>
</organism>
<accession>A0A809RES9</accession>
<protein>
    <submittedName>
        <fullName evidence="2">Membrane protein</fullName>
    </submittedName>
</protein>
<reference evidence="3" key="1">
    <citation type="submission" date="2019-11" db="EMBL/GenBank/DDBJ databases">
        <title>Isolation and characterization of a novel species in the genus Sulfuriferula.</title>
        <authorList>
            <person name="Mochizuki J."/>
            <person name="Kojima H."/>
            <person name="Fukui M."/>
        </authorList>
    </citation>
    <scope>NUCLEOTIDE SEQUENCE [LARGE SCALE GENOMIC DNA]</scope>
    <source>
        <strain evidence="3">SGTM</strain>
    </source>
</reference>
<feature type="transmembrane region" description="Helical" evidence="1">
    <location>
        <begin position="6"/>
        <end position="29"/>
    </location>
</feature>
<dbReference type="EMBL" id="AP021881">
    <property type="protein sequence ID" value="BBO99373.1"/>
    <property type="molecule type" value="Genomic_DNA"/>
</dbReference>
<sequence>MSMIIPLHLFAAIIWIGGMFFSLFILRPACIENLEGPFRIKLMRGVMERFFKVVWILVITLATSGYFVVSQMDGLPWHVKMMLIFGNTMFAIFLFAYFVPFRQFNTELLAGNNAAAAKKLDFVRKLILTNFVLGAMLSMGGALGRFVAL</sequence>
<keyword evidence="1" id="KW-0812">Transmembrane</keyword>
<dbReference type="RefSeq" id="WP_162083435.1">
    <property type="nucleotide sequence ID" value="NZ_AP021881.1"/>
</dbReference>
<feature type="transmembrane region" description="Helical" evidence="1">
    <location>
        <begin position="126"/>
        <end position="148"/>
    </location>
</feature>